<accession>A0A3B5MZF3</accession>
<protein>
    <submittedName>
        <fullName evidence="1">Uncharacterized protein</fullName>
    </submittedName>
</protein>
<reference evidence="1" key="1">
    <citation type="submission" date="2025-08" db="UniProtKB">
        <authorList>
            <consortium name="Ensembl"/>
        </authorList>
    </citation>
    <scope>IDENTIFICATION</scope>
</reference>
<keyword evidence="2" id="KW-1185">Reference proteome</keyword>
<dbReference type="Proteomes" id="UP000261380">
    <property type="component" value="Unplaced"/>
</dbReference>
<reference evidence="1" key="2">
    <citation type="submission" date="2025-09" db="UniProtKB">
        <authorList>
            <consortium name="Ensembl"/>
        </authorList>
    </citation>
    <scope>IDENTIFICATION</scope>
</reference>
<name>A0A3B5MZF3_9TELE</name>
<proteinExistence type="predicted"/>
<organism evidence="1 2">
    <name type="scientific">Xiphophorus couchianus</name>
    <name type="common">Monterrey platyfish</name>
    <dbReference type="NCBI Taxonomy" id="32473"/>
    <lineage>
        <taxon>Eukaryota</taxon>
        <taxon>Metazoa</taxon>
        <taxon>Chordata</taxon>
        <taxon>Craniata</taxon>
        <taxon>Vertebrata</taxon>
        <taxon>Euteleostomi</taxon>
        <taxon>Actinopterygii</taxon>
        <taxon>Neopterygii</taxon>
        <taxon>Teleostei</taxon>
        <taxon>Neoteleostei</taxon>
        <taxon>Acanthomorphata</taxon>
        <taxon>Ovalentaria</taxon>
        <taxon>Atherinomorphae</taxon>
        <taxon>Cyprinodontiformes</taxon>
        <taxon>Poeciliidae</taxon>
        <taxon>Poeciliinae</taxon>
        <taxon>Xiphophorus</taxon>
    </lineage>
</organism>
<evidence type="ECO:0000313" key="2">
    <source>
        <dbReference type="Proteomes" id="UP000261380"/>
    </source>
</evidence>
<evidence type="ECO:0000313" key="1">
    <source>
        <dbReference type="Ensembl" id="ENSXCOP00000027552.1"/>
    </source>
</evidence>
<dbReference type="AlphaFoldDB" id="A0A3B5MZF3"/>
<sequence length="139" mass="16258">ERLRDCALMWNSDEDGQGLTDEEIQAEANTFMFAGETVFFLNTSLWSHKCELQLYSSKQTKLINLKYLIHRDDKHSTTCISTFTSDLILKVFWIKLYLNAEKQTMLKTEAEKNKYLTASWSISLHNIRKTCNEDMTCDK</sequence>
<dbReference type="Ensembl" id="ENSXCOT00000027886.1">
    <property type="protein sequence ID" value="ENSXCOP00000027552.1"/>
    <property type="gene ID" value="ENSXCOG00000020561.1"/>
</dbReference>